<name>A0A7W3P6L8_9ACTN</name>
<evidence type="ECO:0000313" key="6">
    <source>
        <dbReference type="Proteomes" id="UP000523079"/>
    </source>
</evidence>
<comment type="pathway">
    <text evidence="1">Metabolic intermediate biosynthesis; chorismate biosynthesis; chorismate from D-erythrose 4-phosphate and phosphoenolpyruvate: step 4/7.</text>
</comment>
<dbReference type="InterPro" id="IPR013708">
    <property type="entry name" value="Shikimate_DH-bd_N"/>
</dbReference>
<dbReference type="GO" id="GO:0019632">
    <property type="term" value="P:shikimate metabolic process"/>
    <property type="evidence" value="ECO:0007669"/>
    <property type="project" value="TreeGrafter"/>
</dbReference>
<evidence type="ECO:0000259" key="4">
    <source>
        <dbReference type="Pfam" id="PF18317"/>
    </source>
</evidence>
<dbReference type="Proteomes" id="UP000523079">
    <property type="component" value="Unassembled WGS sequence"/>
</dbReference>
<dbReference type="Gene3D" id="3.40.50.720">
    <property type="entry name" value="NAD(P)-binding Rossmann-like Domain"/>
    <property type="match status" value="1"/>
</dbReference>
<feature type="domain" description="Shikimate dehydrogenase substrate binding N-terminal" evidence="3">
    <location>
        <begin position="7"/>
        <end position="88"/>
    </location>
</feature>
<dbReference type="NCBIfam" id="NF001311">
    <property type="entry name" value="PRK00258.1-3"/>
    <property type="match status" value="1"/>
</dbReference>
<dbReference type="AlphaFoldDB" id="A0A7W3P6L8"/>
<proteinExistence type="predicted"/>
<evidence type="ECO:0000256" key="1">
    <source>
        <dbReference type="ARBA" id="ARBA00004871"/>
    </source>
</evidence>
<keyword evidence="5" id="KW-0560">Oxidoreductase</keyword>
<dbReference type="GO" id="GO:0005829">
    <property type="term" value="C:cytosol"/>
    <property type="evidence" value="ECO:0007669"/>
    <property type="project" value="TreeGrafter"/>
</dbReference>
<dbReference type="EC" id="1.1.1.25" evidence="5"/>
<evidence type="ECO:0000313" key="5">
    <source>
        <dbReference type="EMBL" id="MBA8795104.1"/>
    </source>
</evidence>
<dbReference type="GO" id="GO:0004764">
    <property type="term" value="F:shikimate 3-dehydrogenase (NADP+) activity"/>
    <property type="evidence" value="ECO:0007669"/>
    <property type="project" value="UniProtKB-EC"/>
</dbReference>
<feature type="domain" description="SDH C-terminal" evidence="4">
    <location>
        <begin position="235"/>
        <end position="257"/>
    </location>
</feature>
<dbReference type="InterPro" id="IPR041121">
    <property type="entry name" value="SDH_C"/>
</dbReference>
<dbReference type="PANTHER" id="PTHR21089">
    <property type="entry name" value="SHIKIMATE DEHYDROGENASE"/>
    <property type="match status" value="1"/>
</dbReference>
<dbReference type="Pfam" id="PF18317">
    <property type="entry name" value="SDH_C"/>
    <property type="match status" value="1"/>
</dbReference>
<gene>
    <name evidence="5" type="ORF">FHX74_002732</name>
</gene>
<comment type="caution">
    <text evidence="5">The sequence shown here is derived from an EMBL/GenBank/DDBJ whole genome shotgun (WGS) entry which is preliminary data.</text>
</comment>
<dbReference type="RefSeq" id="WP_182560702.1">
    <property type="nucleotide sequence ID" value="NZ_JACGWT010000004.1"/>
</dbReference>
<protein>
    <submittedName>
        <fullName evidence="5">Shikimate dehydrogenase</fullName>
        <ecNumber evidence="5">1.1.1.25</ecNumber>
    </submittedName>
</protein>
<dbReference type="GO" id="GO:0050661">
    <property type="term" value="F:NADP binding"/>
    <property type="evidence" value="ECO:0007669"/>
    <property type="project" value="TreeGrafter"/>
</dbReference>
<dbReference type="GO" id="GO:0009423">
    <property type="term" value="P:chorismate biosynthetic process"/>
    <property type="evidence" value="ECO:0007669"/>
    <property type="project" value="TreeGrafter"/>
</dbReference>
<evidence type="ECO:0000256" key="2">
    <source>
        <dbReference type="ARBA" id="ARBA00023141"/>
    </source>
</evidence>
<evidence type="ECO:0000259" key="3">
    <source>
        <dbReference type="Pfam" id="PF08501"/>
    </source>
</evidence>
<dbReference type="InterPro" id="IPR046346">
    <property type="entry name" value="Aminoacid_DH-like_N_sf"/>
</dbReference>
<dbReference type="Gene3D" id="3.40.50.10860">
    <property type="entry name" value="Leucine Dehydrogenase, chain A, domain 1"/>
    <property type="match status" value="1"/>
</dbReference>
<keyword evidence="6" id="KW-1185">Reference proteome</keyword>
<accession>A0A7W3P6L8</accession>
<organism evidence="5 6">
    <name type="scientific">Microlunatus kandeliicorticis</name>
    <dbReference type="NCBI Taxonomy" id="1759536"/>
    <lineage>
        <taxon>Bacteria</taxon>
        <taxon>Bacillati</taxon>
        <taxon>Actinomycetota</taxon>
        <taxon>Actinomycetes</taxon>
        <taxon>Propionibacteriales</taxon>
        <taxon>Propionibacteriaceae</taxon>
        <taxon>Microlunatus</taxon>
    </lineage>
</organism>
<dbReference type="SUPFAM" id="SSF53223">
    <property type="entry name" value="Aminoacid dehydrogenase-like, N-terminal domain"/>
    <property type="match status" value="1"/>
</dbReference>
<reference evidence="5 6" key="1">
    <citation type="submission" date="2020-07" db="EMBL/GenBank/DDBJ databases">
        <title>Sequencing the genomes of 1000 actinobacteria strains.</title>
        <authorList>
            <person name="Klenk H.-P."/>
        </authorList>
    </citation>
    <scope>NUCLEOTIDE SEQUENCE [LARGE SCALE GENOMIC DNA]</scope>
    <source>
        <strain evidence="5 6">DSM 100723</strain>
    </source>
</reference>
<keyword evidence="2" id="KW-0057">Aromatic amino acid biosynthesis</keyword>
<sequence>MTTRCAVLGSPIAHSLSPALHRAAYAHLGLTDWVYERHRVDEAGLAGFVDSLGPDWRGLSMTKPLKAVALGLGEPDEQVRLTGAANTLLFEQGRRRLFNTDIGGLTAALRAAGTDRLGAVTVLGAGGTTRAALVSVAALGADRVAVVARRPEQAAALGGLAEQLGLRLGVVPWGDRPSGSDLLVSTVVPDAAGDWVGRARTAGATFATVFDAVYDPWPTPLASAASDAGWTVVNGLDLLVHQAVEQVALMTGRSVPAAMLMSAGRKALSAREPA</sequence>
<dbReference type="SUPFAM" id="SSF51735">
    <property type="entry name" value="NAD(P)-binding Rossmann-fold domains"/>
    <property type="match status" value="1"/>
</dbReference>
<dbReference type="PANTHER" id="PTHR21089:SF1">
    <property type="entry name" value="BIFUNCTIONAL 3-DEHYDROQUINATE DEHYDRATASE_SHIKIMATE DEHYDROGENASE, CHLOROPLASTIC"/>
    <property type="match status" value="1"/>
</dbReference>
<dbReference type="GO" id="GO:0009073">
    <property type="term" value="P:aromatic amino acid family biosynthetic process"/>
    <property type="evidence" value="ECO:0007669"/>
    <property type="project" value="UniProtKB-KW"/>
</dbReference>
<dbReference type="Pfam" id="PF08501">
    <property type="entry name" value="Shikimate_dh_N"/>
    <property type="match status" value="1"/>
</dbReference>
<dbReference type="InterPro" id="IPR022893">
    <property type="entry name" value="Shikimate_DH_fam"/>
</dbReference>
<keyword evidence="2" id="KW-0028">Amino-acid biosynthesis</keyword>
<dbReference type="EMBL" id="JACGWT010000004">
    <property type="protein sequence ID" value="MBA8795104.1"/>
    <property type="molecule type" value="Genomic_DNA"/>
</dbReference>
<dbReference type="InterPro" id="IPR036291">
    <property type="entry name" value="NAD(P)-bd_dom_sf"/>
</dbReference>
<dbReference type="CDD" id="cd01065">
    <property type="entry name" value="NAD_bind_Shikimate_DH"/>
    <property type="match status" value="1"/>
</dbReference>